<evidence type="ECO:0000313" key="2">
    <source>
        <dbReference type="EMBL" id="PTI76417.1"/>
    </source>
</evidence>
<reference evidence="2 3" key="1">
    <citation type="journal article" date="2016" name="Front. Microbiol.">
        <title>Comprehensive Phylogenetic Analysis of Bovine Non-aureus Staphylococci Species Based on Whole-Genome Sequencing.</title>
        <authorList>
            <person name="Naushad S."/>
            <person name="Barkema H.W."/>
            <person name="Luby C."/>
            <person name="Condas L.A."/>
            <person name="Nobrega D.B."/>
            <person name="Carson D.A."/>
            <person name="De Buck J."/>
        </authorList>
    </citation>
    <scope>NUCLEOTIDE SEQUENCE [LARGE SCALE GENOMIC DNA]</scope>
    <source>
        <strain evidence="2 3">SNUC 1231</strain>
    </source>
</reference>
<organism evidence="2 3">
    <name type="scientific">Staphylococcus succinus</name>
    <dbReference type="NCBI Taxonomy" id="61015"/>
    <lineage>
        <taxon>Bacteria</taxon>
        <taxon>Bacillati</taxon>
        <taxon>Bacillota</taxon>
        <taxon>Bacilli</taxon>
        <taxon>Bacillales</taxon>
        <taxon>Staphylococcaceae</taxon>
        <taxon>Staphylococcus</taxon>
    </lineage>
</organism>
<gene>
    <name evidence="2" type="ORF">BU058_04085</name>
</gene>
<comment type="caution">
    <text evidence="2">The sequence shown here is derived from an EMBL/GenBank/DDBJ whole genome shotgun (WGS) entry which is preliminary data.</text>
</comment>
<keyword evidence="1" id="KW-1133">Transmembrane helix</keyword>
<evidence type="ECO:0000256" key="1">
    <source>
        <dbReference type="SAM" id="Phobius"/>
    </source>
</evidence>
<accession>A0A9Q6HQ88</accession>
<keyword evidence="1" id="KW-0472">Membrane</keyword>
<dbReference type="EMBL" id="PZFQ01000010">
    <property type="protein sequence ID" value="PTI76417.1"/>
    <property type="molecule type" value="Genomic_DNA"/>
</dbReference>
<evidence type="ECO:0008006" key="4">
    <source>
        <dbReference type="Google" id="ProtNLM"/>
    </source>
</evidence>
<proteinExistence type="predicted"/>
<sequence>MKKFKLEASLLLDALISFSLVTSICLIFLPLLFQLNNTVKDKLNEIEMKRIVLNTLYHNNYKALSHGILVDDYYLILSNKKICITKKVTKSEICYQLQY</sequence>
<feature type="transmembrane region" description="Helical" evidence="1">
    <location>
        <begin position="12"/>
        <end position="33"/>
    </location>
</feature>
<protein>
    <recommendedName>
        <fullName evidence="4">Late competence protein ComGE</fullName>
    </recommendedName>
</protein>
<name>A0A9Q6HQ88_9STAP</name>
<dbReference type="AlphaFoldDB" id="A0A9Q6HQ88"/>
<dbReference type="Proteomes" id="UP000241960">
    <property type="component" value="Unassembled WGS sequence"/>
</dbReference>
<dbReference type="RefSeq" id="WP_073504393.1">
    <property type="nucleotide sequence ID" value="NZ_CP018199.1"/>
</dbReference>
<keyword evidence="1" id="KW-0812">Transmembrane</keyword>
<evidence type="ECO:0000313" key="3">
    <source>
        <dbReference type="Proteomes" id="UP000241960"/>
    </source>
</evidence>